<sequence length="157" mass="18089">MSSTHQVSPRESNDPSSLQKATTPELQITSNDEEADIRAKMAKRKRRKAAREEAAQLEAERLKRERLEAEQCEREQMEAKQHEREQLEAERKEQERLETKHQEQEARAQQKPGEPKERLLDVNSHPSHKNESARVRHSGVRRISAISKGVNSVPTLA</sequence>
<feature type="compositionally biased region" description="Polar residues" evidence="1">
    <location>
        <begin position="1"/>
        <end position="30"/>
    </location>
</feature>
<proteinExistence type="predicted"/>
<dbReference type="Proteomes" id="UP000054217">
    <property type="component" value="Unassembled WGS sequence"/>
</dbReference>
<feature type="compositionally biased region" description="Basic residues" evidence="1">
    <location>
        <begin position="40"/>
        <end position="49"/>
    </location>
</feature>
<dbReference type="InParanoid" id="A0A0C3P4S4"/>
<name>A0A0C3P4S4_PISTI</name>
<evidence type="ECO:0000313" key="3">
    <source>
        <dbReference type="Proteomes" id="UP000054217"/>
    </source>
</evidence>
<feature type="region of interest" description="Disordered" evidence="1">
    <location>
        <begin position="1"/>
        <end position="157"/>
    </location>
</feature>
<dbReference type="EMBL" id="KN831958">
    <property type="protein sequence ID" value="KIO08070.1"/>
    <property type="molecule type" value="Genomic_DNA"/>
</dbReference>
<gene>
    <name evidence="2" type="ORF">M404DRAFT_23340</name>
</gene>
<reference evidence="2 3" key="1">
    <citation type="submission" date="2014-04" db="EMBL/GenBank/DDBJ databases">
        <authorList>
            <consortium name="DOE Joint Genome Institute"/>
            <person name="Kuo A."/>
            <person name="Kohler A."/>
            <person name="Costa M.D."/>
            <person name="Nagy L.G."/>
            <person name="Floudas D."/>
            <person name="Copeland A."/>
            <person name="Barry K.W."/>
            <person name="Cichocki N."/>
            <person name="Veneault-Fourrey C."/>
            <person name="LaButti K."/>
            <person name="Lindquist E.A."/>
            <person name="Lipzen A."/>
            <person name="Lundell T."/>
            <person name="Morin E."/>
            <person name="Murat C."/>
            <person name="Sun H."/>
            <person name="Tunlid A."/>
            <person name="Henrissat B."/>
            <person name="Grigoriev I.V."/>
            <person name="Hibbett D.S."/>
            <person name="Martin F."/>
            <person name="Nordberg H.P."/>
            <person name="Cantor M.N."/>
            <person name="Hua S.X."/>
        </authorList>
    </citation>
    <scope>NUCLEOTIDE SEQUENCE [LARGE SCALE GENOMIC DNA]</scope>
    <source>
        <strain evidence="2 3">Marx 270</strain>
    </source>
</reference>
<feature type="compositionally biased region" description="Basic and acidic residues" evidence="1">
    <location>
        <begin position="50"/>
        <end position="120"/>
    </location>
</feature>
<accession>A0A0C3P4S4</accession>
<evidence type="ECO:0000256" key="1">
    <source>
        <dbReference type="SAM" id="MobiDB-lite"/>
    </source>
</evidence>
<protein>
    <submittedName>
        <fullName evidence="2">Uncharacterized protein</fullName>
    </submittedName>
</protein>
<keyword evidence="3" id="KW-1185">Reference proteome</keyword>
<dbReference type="HOGENOM" id="CLU_1678646_0_0_1"/>
<organism evidence="2 3">
    <name type="scientific">Pisolithus tinctorius Marx 270</name>
    <dbReference type="NCBI Taxonomy" id="870435"/>
    <lineage>
        <taxon>Eukaryota</taxon>
        <taxon>Fungi</taxon>
        <taxon>Dikarya</taxon>
        <taxon>Basidiomycota</taxon>
        <taxon>Agaricomycotina</taxon>
        <taxon>Agaricomycetes</taxon>
        <taxon>Agaricomycetidae</taxon>
        <taxon>Boletales</taxon>
        <taxon>Sclerodermatineae</taxon>
        <taxon>Pisolithaceae</taxon>
        <taxon>Pisolithus</taxon>
    </lineage>
</organism>
<evidence type="ECO:0000313" key="2">
    <source>
        <dbReference type="EMBL" id="KIO08070.1"/>
    </source>
</evidence>
<dbReference type="AlphaFoldDB" id="A0A0C3P4S4"/>
<reference evidence="3" key="2">
    <citation type="submission" date="2015-01" db="EMBL/GenBank/DDBJ databases">
        <title>Evolutionary Origins and Diversification of the Mycorrhizal Mutualists.</title>
        <authorList>
            <consortium name="DOE Joint Genome Institute"/>
            <consortium name="Mycorrhizal Genomics Consortium"/>
            <person name="Kohler A."/>
            <person name="Kuo A."/>
            <person name="Nagy L.G."/>
            <person name="Floudas D."/>
            <person name="Copeland A."/>
            <person name="Barry K.W."/>
            <person name="Cichocki N."/>
            <person name="Veneault-Fourrey C."/>
            <person name="LaButti K."/>
            <person name="Lindquist E.A."/>
            <person name="Lipzen A."/>
            <person name="Lundell T."/>
            <person name="Morin E."/>
            <person name="Murat C."/>
            <person name="Riley R."/>
            <person name="Ohm R."/>
            <person name="Sun H."/>
            <person name="Tunlid A."/>
            <person name="Henrissat B."/>
            <person name="Grigoriev I.V."/>
            <person name="Hibbett D.S."/>
            <person name="Martin F."/>
        </authorList>
    </citation>
    <scope>NUCLEOTIDE SEQUENCE [LARGE SCALE GENOMIC DNA]</scope>
    <source>
        <strain evidence="3">Marx 270</strain>
    </source>
</reference>